<organism evidence="15 16">
    <name type="scientific">Candidatus Desulfacyla euxinica</name>
    <dbReference type="NCBI Taxonomy" id="2841693"/>
    <lineage>
        <taxon>Bacteria</taxon>
        <taxon>Deltaproteobacteria</taxon>
        <taxon>Candidatus Desulfacyla</taxon>
    </lineage>
</organism>
<dbReference type="EC" id="2.3.1.179" evidence="3 11"/>
<dbReference type="Pfam" id="PF02801">
    <property type="entry name" value="Ketoacyl-synt_C"/>
    <property type="match status" value="1"/>
</dbReference>
<dbReference type="PANTHER" id="PTHR11712">
    <property type="entry name" value="POLYKETIDE SYNTHASE-RELATED"/>
    <property type="match status" value="1"/>
</dbReference>
<keyword evidence="6 11" id="KW-0808">Transferase</keyword>
<dbReference type="EMBL" id="JACNJD010000152">
    <property type="protein sequence ID" value="MBC8176663.1"/>
    <property type="molecule type" value="Genomic_DNA"/>
</dbReference>
<evidence type="ECO:0000256" key="4">
    <source>
        <dbReference type="ARBA" id="ARBA00014657"/>
    </source>
</evidence>
<dbReference type="InterPro" id="IPR017568">
    <property type="entry name" value="3-oxoacyl-ACP_synth-2"/>
</dbReference>
<dbReference type="AlphaFoldDB" id="A0A8J6T7Q2"/>
<keyword evidence="8" id="KW-0443">Lipid metabolism</keyword>
<keyword evidence="5 11" id="KW-0444">Lipid biosynthesis</keyword>
<reference evidence="15 16" key="1">
    <citation type="submission" date="2020-08" db="EMBL/GenBank/DDBJ databases">
        <title>Bridging the membrane lipid divide: bacteria of the FCB group superphylum have the potential to synthesize archaeal ether lipids.</title>
        <authorList>
            <person name="Villanueva L."/>
            <person name="Von Meijenfeldt F.A.B."/>
            <person name="Westbye A.B."/>
            <person name="Yadav S."/>
            <person name="Hopmans E.C."/>
            <person name="Dutilh B.E."/>
            <person name="Sinninghe Damste J.S."/>
        </authorList>
    </citation>
    <scope>NUCLEOTIDE SEQUENCE [LARGE SCALE GENOMIC DNA]</scope>
    <source>
        <strain evidence="15">NIOZ-UU27</strain>
    </source>
</reference>
<dbReference type="InterPro" id="IPR018201">
    <property type="entry name" value="Ketoacyl_synth_AS"/>
</dbReference>
<dbReference type="PIRSF" id="PIRSF000447">
    <property type="entry name" value="KAS_II"/>
    <property type="match status" value="1"/>
</dbReference>
<keyword evidence="10 11" id="KW-0012">Acyltransferase</keyword>
<proteinExistence type="inferred from homology"/>
<evidence type="ECO:0000256" key="2">
    <source>
        <dbReference type="ARBA" id="ARBA00008467"/>
    </source>
</evidence>
<comment type="pathway">
    <text evidence="1 11">Lipid metabolism; fatty acid biosynthesis.</text>
</comment>
<dbReference type="GO" id="GO:0005829">
    <property type="term" value="C:cytosol"/>
    <property type="evidence" value="ECO:0007669"/>
    <property type="project" value="TreeGrafter"/>
</dbReference>
<dbReference type="InterPro" id="IPR014030">
    <property type="entry name" value="Ketoacyl_synth_N"/>
</dbReference>
<comment type="catalytic activity">
    <reaction evidence="11">
        <text>(9Z)-hexadecenoyl-[ACP] + malonyl-[ACP] + H(+) = 3-oxo-(11Z)-octadecenoyl-[ACP] + holo-[ACP] + CO2</text>
        <dbReference type="Rhea" id="RHEA:55040"/>
        <dbReference type="Rhea" id="RHEA-COMP:9623"/>
        <dbReference type="Rhea" id="RHEA-COMP:9685"/>
        <dbReference type="Rhea" id="RHEA-COMP:10800"/>
        <dbReference type="Rhea" id="RHEA-COMP:14074"/>
        <dbReference type="ChEBI" id="CHEBI:15378"/>
        <dbReference type="ChEBI" id="CHEBI:16526"/>
        <dbReference type="ChEBI" id="CHEBI:64479"/>
        <dbReference type="ChEBI" id="CHEBI:78449"/>
        <dbReference type="ChEBI" id="CHEBI:83989"/>
        <dbReference type="ChEBI" id="CHEBI:138538"/>
        <dbReference type="EC" id="2.3.1.179"/>
    </reaction>
</comment>
<dbReference type="NCBIfam" id="NF005589">
    <property type="entry name" value="PRK07314.1"/>
    <property type="match status" value="1"/>
</dbReference>
<comment type="similarity">
    <text evidence="2 11 13">Belongs to the thiolase-like superfamily. Beta-ketoacyl-ACP synthases family.</text>
</comment>
<evidence type="ECO:0000256" key="13">
    <source>
        <dbReference type="RuleBase" id="RU003694"/>
    </source>
</evidence>
<evidence type="ECO:0000256" key="3">
    <source>
        <dbReference type="ARBA" id="ARBA00012356"/>
    </source>
</evidence>
<dbReference type="GO" id="GO:0004315">
    <property type="term" value="F:3-oxoacyl-[acyl-carrier-protein] synthase activity"/>
    <property type="evidence" value="ECO:0007669"/>
    <property type="project" value="UniProtKB-UniRule"/>
</dbReference>
<evidence type="ECO:0000256" key="10">
    <source>
        <dbReference type="ARBA" id="ARBA00023315"/>
    </source>
</evidence>
<dbReference type="NCBIfam" id="TIGR03150">
    <property type="entry name" value="fabF"/>
    <property type="match status" value="1"/>
</dbReference>
<dbReference type="PROSITE" id="PS00606">
    <property type="entry name" value="KS3_1"/>
    <property type="match status" value="1"/>
</dbReference>
<dbReference type="Gene3D" id="3.40.47.10">
    <property type="match status" value="1"/>
</dbReference>
<dbReference type="Proteomes" id="UP000650524">
    <property type="component" value="Unassembled WGS sequence"/>
</dbReference>
<evidence type="ECO:0000313" key="16">
    <source>
        <dbReference type="Proteomes" id="UP000650524"/>
    </source>
</evidence>
<evidence type="ECO:0000259" key="14">
    <source>
        <dbReference type="PROSITE" id="PS52004"/>
    </source>
</evidence>
<dbReference type="InterPro" id="IPR014031">
    <property type="entry name" value="Ketoacyl_synth_C"/>
</dbReference>
<evidence type="ECO:0000256" key="8">
    <source>
        <dbReference type="ARBA" id="ARBA00023098"/>
    </source>
</evidence>
<dbReference type="CDD" id="cd00834">
    <property type="entry name" value="KAS_I_II"/>
    <property type="match status" value="1"/>
</dbReference>
<keyword evidence="7" id="KW-0276">Fatty acid metabolism</keyword>
<dbReference type="InterPro" id="IPR020841">
    <property type="entry name" value="PKS_Beta-ketoAc_synthase_dom"/>
</dbReference>
<comment type="catalytic activity">
    <reaction evidence="11">
        <text>a fatty acyl-[ACP] + malonyl-[ACP] + H(+) = a 3-oxoacyl-[ACP] + holo-[ACP] + CO2</text>
        <dbReference type="Rhea" id="RHEA:22836"/>
        <dbReference type="Rhea" id="RHEA-COMP:9623"/>
        <dbReference type="Rhea" id="RHEA-COMP:9685"/>
        <dbReference type="Rhea" id="RHEA-COMP:9916"/>
        <dbReference type="Rhea" id="RHEA-COMP:14125"/>
        <dbReference type="ChEBI" id="CHEBI:15378"/>
        <dbReference type="ChEBI" id="CHEBI:16526"/>
        <dbReference type="ChEBI" id="CHEBI:64479"/>
        <dbReference type="ChEBI" id="CHEBI:78449"/>
        <dbReference type="ChEBI" id="CHEBI:78776"/>
        <dbReference type="ChEBI" id="CHEBI:138651"/>
    </reaction>
</comment>
<sequence length="433" mass="46493">MRKRVVITGLGPVTPIGIGKEVFWESLIAGRSGAKKIQFEGCDMDQYTSQIACPVDSFSLTDFLRKKKDFRYLGRTSAFAMAATKLAFEDAGLDLDYIEGKKGQGAYMVKHIHPGKIGVILGVGAQNMDLCEKWHRQLLKHNGPKRVSPFALPHVQICSVPVNVTMAFGIKGIACSVSTACASANHAMIAAYKQILLGEEEIMITGGADACITPFVFGGFVSMNAMSRQNDAPEKASRPFDRDRDGFVMGEGAGIVVLEELDHARNRGAHIYCELSGYGATSDAYHIAAPDPDGELQAQAMINALKSAHTSPEEIDYINAHGTSTPLNDPAETLAIKKALGPRAHHVAISSTKSMTGHLIGAAGGIEIIATALMTEKGRIHPTINLENPGDGCDLFYVPQKPIDMEIGKAISNNFGFGGQNASILTSRYDQKN</sequence>
<dbReference type="FunFam" id="3.40.47.10:FF:000018">
    <property type="entry name" value="3-oxoacyl-[acyl-carrier-protein] synthase 2"/>
    <property type="match status" value="1"/>
</dbReference>
<evidence type="ECO:0000256" key="7">
    <source>
        <dbReference type="ARBA" id="ARBA00022832"/>
    </source>
</evidence>
<evidence type="ECO:0000256" key="9">
    <source>
        <dbReference type="ARBA" id="ARBA00023160"/>
    </source>
</evidence>
<dbReference type="UniPathway" id="UPA00094"/>
<dbReference type="Pfam" id="PF00109">
    <property type="entry name" value="ketoacyl-synt"/>
    <property type="match status" value="1"/>
</dbReference>
<protein>
    <recommendedName>
        <fullName evidence="4 11">3-oxoacyl-[acyl-carrier-protein] synthase 2</fullName>
        <ecNumber evidence="3 11">2.3.1.179</ecNumber>
    </recommendedName>
</protein>
<feature type="domain" description="Ketosynthase family 3 (KS3)" evidence="14">
    <location>
        <begin position="2"/>
        <end position="428"/>
    </location>
</feature>
<dbReference type="PANTHER" id="PTHR11712:SF336">
    <property type="entry name" value="3-OXOACYL-[ACYL-CARRIER-PROTEIN] SYNTHASE, MITOCHONDRIAL"/>
    <property type="match status" value="1"/>
</dbReference>
<evidence type="ECO:0000256" key="5">
    <source>
        <dbReference type="ARBA" id="ARBA00022516"/>
    </source>
</evidence>
<dbReference type="GO" id="GO:0006633">
    <property type="term" value="P:fatty acid biosynthetic process"/>
    <property type="evidence" value="ECO:0007669"/>
    <property type="project" value="UniProtKB-UniRule"/>
</dbReference>
<name>A0A8J6T7Q2_9DELT</name>
<evidence type="ECO:0000256" key="12">
    <source>
        <dbReference type="PIRSR" id="PIRSR000447-1"/>
    </source>
</evidence>
<comment type="function">
    <text evidence="11">Involved in the type II fatty acid elongation cycle. Catalyzes the elongation of a wide range of acyl-ACP by the addition of two carbons from malonyl-ACP to an acyl acceptor. Can efficiently catalyze the conversion of palmitoleoyl-ACP (cis-hexadec-9-enoyl-ACP) to cis-vaccenoyl-ACP (cis-octadec-11-enoyl-ACP), an essential step in the thermal regulation of fatty acid composition.</text>
</comment>
<evidence type="ECO:0000256" key="11">
    <source>
        <dbReference type="PIRNR" id="PIRNR000447"/>
    </source>
</evidence>
<keyword evidence="9 11" id="KW-0275">Fatty acid biosynthesis</keyword>
<evidence type="ECO:0000313" key="15">
    <source>
        <dbReference type="EMBL" id="MBC8176663.1"/>
    </source>
</evidence>
<dbReference type="InterPro" id="IPR000794">
    <property type="entry name" value="Beta-ketoacyl_synthase"/>
</dbReference>
<comment type="caution">
    <text evidence="15">The sequence shown here is derived from an EMBL/GenBank/DDBJ whole genome shotgun (WGS) entry which is preliminary data.</text>
</comment>
<dbReference type="InterPro" id="IPR016039">
    <property type="entry name" value="Thiolase-like"/>
</dbReference>
<dbReference type="SMART" id="SM00825">
    <property type="entry name" value="PKS_KS"/>
    <property type="match status" value="1"/>
</dbReference>
<gene>
    <name evidence="15" type="primary">fabF</name>
    <name evidence="15" type="ORF">H8E19_04590</name>
</gene>
<feature type="active site" description="For beta-ketoacyl synthase activity" evidence="12">
    <location>
        <position position="181"/>
    </location>
</feature>
<evidence type="ECO:0000256" key="6">
    <source>
        <dbReference type="ARBA" id="ARBA00022679"/>
    </source>
</evidence>
<accession>A0A8J6T7Q2</accession>
<evidence type="ECO:0000256" key="1">
    <source>
        <dbReference type="ARBA" id="ARBA00005194"/>
    </source>
</evidence>
<dbReference type="SUPFAM" id="SSF53901">
    <property type="entry name" value="Thiolase-like"/>
    <property type="match status" value="2"/>
</dbReference>
<dbReference type="PROSITE" id="PS52004">
    <property type="entry name" value="KS3_2"/>
    <property type="match status" value="1"/>
</dbReference>